<dbReference type="Proteomes" id="UP000005259">
    <property type="component" value="Chromosome"/>
</dbReference>
<name>A0A9W3J5H9_BACTU</name>
<dbReference type="RefSeq" id="WP_014894744.1">
    <property type="nucleotide sequence ID" value="NC_018500.1"/>
</dbReference>
<protein>
    <submittedName>
        <fullName evidence="1">Uncharacterized protein</fullName>
    </submittedName>
</protein>
<organism evidence="1 2">
    <name type="scientific">Bacillus thuringiensis HD-771</name>
    <dbReference type="NCBI Taxonomy" id="1218175"/>
    <lineage>
        <taxon>Bacteria</taxon>
        <taxon>Bacillati</taxon>
        <taxon>Bacillota</taxon>
        <taxon>Bacilli</taxon>
        <taxon>Bacillales</taxon>
        <taxon>Bacillaceae</taxon>
        <taxon>Bacillus</taxon>
        <taxon>Bacillus cereus group</taxon>
    </lineage>
</organism>
<reference evidence="1 2" key="1">
    <citation type="submission" date="2012-08" db="EMBL/GenBank/DDBJ databases">
        <authorList>
            <person name="Doggett N."/>
            <person name="Teshima H."/>
            <person name="Bruce D."/>
            <person name="Detter J.C."/>
            <person name="Johnson S.L."/>
            <person name="Han C."/>
        </authorList>
    </citation>
    <scope>NUCLEOTIDE SEQUENCE [LARGE SCALE GENOMIC DNA]</scope>
    <source>
        <strain evidence="1 2">HD-771</strain>
    </source>
</reference>
<dbReference type="AlphaFoldDB" id="A0A9W3J5H9"/>
<accession>A0A9W3J5H9</accession>
<evidence type="ECO:0000313" key="1">
    <source>
        <dbReference type="EMBL" id="AFQ14597.1"/>
    </source>
</evidence>
<sequence>MGTKKPVQKLRKSKKYAIGAEHETGGGRIRILDRFIQDGEIMLRYMNLDTRQDVVNKEVNVNRLVYDYQQKKKVEAFEEIIVNHKPEILLEGPPLVKDPGALVDQVQPKEEEISVLKDEINYLTEIISSLKDEITSLRGEVTTISENSSELIKKQFALIEKLVGK</sequence>
<dbReference type="EMBL" id="CP003752">
    <property type="protein sequence ID" value="AFQ14597.1"/>
    <property type="molecule type" value="Genomic_DNA"/>
</dbReference>
<proteinExistence type="predicted"/>
<evidence type="ECO:0000313" key="2">
    <source>
        <dbReference type="Proteomes" id="UP000005259"/>
    </source>
</evidence>
<gene>
    <name evidence="1" type="ORF">BTG_05520</name>
</gene>
<dbReference type="KEGG" id="bti:BTG_05520"/>